<dbReference type="Pfam" id="PF07690">
    <property type="entry name" value="MFS_1"/>
    <property type="match status" value="1"/>
</dbReference>
<comment type="caution">
    <text evidence="8">The sequence shown here is derived from an EMBL/GenBank/DDBJ whole genome shotgun (WGS) entry which is preliminary data.</text>
</comment>
<dbReference type="PROSITE" id="PS50850">
    <property type="entry name" value="MFS"/>
    <property type="match status" value="1"/>
</dbReference>
<dbReference type="AlphaFoldDB" id="A0A8G2FVM8"/>
<feature type="transmembrane region" description="Helical" evidence="6">
    <location>
        <begin position="283"/>
        <end position="303"/>
    </location>
</feature>
<proteinExistence type="predicted"/>
<feature type="transmembrane region" description="Helical" evidence="6">
    <location>
        <begin position="21"/>
        <end position="45"/>
    </location>
</feature>
<keyword evidence="9" id="KW-1185">Reference proteome</keyword>
<feature type="transmembrane region" description="Helical" evidence="6">
    <location>
        <begin position="178"/>
        <end position="198"/>
    </location>
</feature>
<comment type="subcellular location">
    <subcellularLocation>
        <location evidence="1">Cell membrane</location>
        <topology evidence="1">Multi-pass membrane protein</topology>
    </subcellularLocation>
</comment>
<dbReference type="PANTHER" id="PTHR43124:SF3">
    <property type="entry name" value="CHLORAMPHENICOL EFFLUX PUMP RV0191"/>
    <property type="match status" value="1"/>
</dbReference>
<dbReference type="Proteomes" id="UP000192315">
    <property type="component" value="Unassembled WGS sequence"/>
</dbReference>
<evidence type="ECO:0000259" key="7">
    <source>
        <dbReference type="PROSITE" id="PS50850"/>
    </source>
</evidence>
<evidence type="ECO:0000256" key="3">
    <source>
        <dbReference type="ARBA" id="ARBA00022692"/>
    </source>
</evidence>
<evidence type="ECO:0000256" key="2">
    <source>
        <dbReference type="ARBA" id="ARBA00022475"/>
    </source>
</evidence>
<gene>
    <name evidence="8" type="ORF">SAMN02745355_0210</name>
</gene>
<keyword evidence="3 6" id="KW-0812">Transmembrane</keyword>
<feature type="transmembrane region" description="Helical" evidence="6">
    <location>
        <begin position="89"/>
        <end position="109"/>
    </location>
</feature>
<feature type="transmembrane region" description="Helical" evidence="6">
    <location>
        <begin position="115"/>
        <end position="135"/>
    </location>
</feature>
<keyword evidence="2" id="KW-1003">Cell membrane</keyword>
<dbReference type="InterPro" id="IPR011701">
    <property type="entry name" value="MFS"/>
</dbReference>
<feature type="domain" description="Major facilitator superfamily (MFS) profile" evidence="7">
    <location>
        <begin position="24"/>
        <end position="400"/>
    </location>
</feature>
<feature type="transmembrane region" description="Helical" evidence="6">
    <location>
        <begin position="147"/>
        <end position="166"/>
    </location>
</feature>
<dbReference type="Gene3D" id="1.20.1250.20">
    <property type="entry name" value="MFS general substrate transporter like domains"/>
    <property type="match status" value="2"/>
</dbReference>
<dbReference type="PANTHER" id="PTHR43124">
    <property type="entry name" value="PURINE EFFLUX PUMP PBUE"/>
    <property type="match status" value="1"/>
</dbReference>
<feature type="transmembrane region" description="Helical" evidence="6">
    <location>
        <begin position="309"/>
        <end position="331"/>
    </location>
</feature>
<evidence type="ECO:0000256" key="5">
    <source>
        <dbReference type="ARBA" id="ARBA00023136"/>
    </source>
</evidence>
<protein>
    <submittedName>
        <fullName evidence="8">Predicted arabinose efflux permease, MFS family</fullName>
    </submittedName>
</protein>
<feature type="transmembrane region" description="Helical" evidence="6">
    <location>
        <begin position="378"/>
        <end position="394"/>
    </location>
</feature>
<dbReference type="InterPro" id="IPR020846">
    <property type="entry name" value="MFS_dom"/>
</dbReference>
<feature type="transmembrane region" description="Helical" evidence="6">
    <location>
        <begin position="343"/>
        <end position="366"/>
    </location>
</feature>
<evidence type="ECO:0000313" key="9">
    <source>
        <dbReference type="Proteomes" id="UP000192315"/>
    </source>
</evidence>
<name>A0A8G2FVM8_PICTO</name>
<keyword evidence="5 6" id="KW-0472">Membrane</keyword>
<feature type="transmembrane region" description="Helical" evidence="6">
    <location>
        <begin position="256"/>
        <end position="276"/>
    </location>
</feature>
<feature type="transmembrane region" description="Helical" evidence="6">
    <location>
        <begin position="57"/>
        <end position="82"/>
    </location>
</feature>
<accession>A0A8G2FVM8</accession>
<organism evidence="8 9">
    <name type="scientific">Picrophilus torridus (strain ATCC 700027 / DSM 9790 / JCM 10055 / NBRC 100828 / KAW 2/3)</name>
    <dbReference type="NCBI Taxonomy" id="1122961"/>
    <lineage>
        <taxon>Archaea</taxon>
        <taxon>Methanobacteriati</taxon>
        <taxon>Thermoplasmatota</taxon>
        <taxon>Thermoplasmata</taxon>
        <taxon>Thermoplasmatales</taxon>
        <taxon>Picrophilaceae</taxon>
        <taxon>Picrophilus</taxon>
    </lineage>
</organism>
<evidence type="ECO:0000256" key="1">
    <source>
        <dbReference type="ARBA" id="ARBA00004651"/>
    </source>
</evidence>
<reference evidence="8 9" key="1">
    <citation type="submission" date="2017-04" db="EMBL/GenBank/DDBJ databases">
        <authorList>
            <person name="Varghese N."/>
            <person name="Submissions S."/>
        </authorList>
    </citation>
    <scope>NUCLEOTIDE SEQUENCE [LARGE SCALE GENOMIC DNA]</scope>
    <source>
        <strain evidence="8 9">DSM 9789</strain>
    </source>
</reference>
<keyword evidence="4 6" id="KW-1133">Transmembrane helix</keyword>
<dbReference type="InterPro" id="IPR050189">
    <property type="entry name" value="MFS_Efflux_Transporters"/>
</dbReference>
<dbReference type="EMBL" id="FWYE01000001">
    <property type="protein sequence ID" value="SMD30335.1"/>
    <property type="molecule type" value="Genomic_DNA"/>
</dbReference>
<dbReference type="GO" id="GO:0022857">
    <property type="term" value="F:transmembrane transporter activity"/>
    <property type="evidence" value="ECO:0007669"/>
    <property type="project" value="InterPro"/>
</dbReference>
<dbReference type="InterPro" id="IPR036259">
    <property type="entry name" value="MFS_trans_sf"/>
</dbReference>
<feature type="transmembrane region" description="Helical" evidence="6">
    <location>
        <begin position="219"/>
        <end position="236"/>
    </location>
</feature>
<evidence type="ECO:0000256" key="4">
    <source>
        <dbReference type="ARBA" id="ARBA00022989"/>
    </source>
</evidence>
<dbReference type="SUPFAM" id="SSF103473">
    <property type="entry name" value="MFS general substrate transporter"/>
    <property type="match status" value="1"/>
</dbReference>
<dbReference type="GO" id="GO:0005886">
    <property type="term" value="C:plasma membrane"/>
    <property type="evidence" value="ECO:0007669"/>
    <property type="project" value="UniProtKB-SubCell"/>
</dbReference>
<evidence type="ECO:0000256" key="6">
    <source>
        <dbReference type="SAM" id="Phobius"/>
    </source>
</evidence>
<sequence length="415" mass="45589">MLITFMENTVIANIRRSRARLILLAGIVVFGMFLDGFDADLFFFGGTFILKIIHINGFLLGVAATGFAGGIAVFSFIGGYVFDKMSVKYGLITALILFSIFSALTGFVTNEYELVAFRFITGFGVGMVQPLIYTFMGDLIPSSRGRFLAMPAVLFGLGLFVAPYVFNIFSSKTTFDVPFIISGILGMILIILTFSVMPKYYMAKQRPRKGFYRYLKMDLMLAVLSMFAWGIGYFAYNSYYSSFLVSIGLSATQDTLVFSLFGIGLIISAIPGAFIGDKISRKYALLLAAFLYVLSTGLMFLTHMTYIEAIIATLIFGLGYGIYGVNISAIVQEFVEVSWTGSATGFLLGIFNIGALLGGPLFGTVLGLTHSYFKSGEITIFIPMMALMIMLIIMKSPDYKSIDAEDERMELGENA</sequence>
<evidence type="ECO:0000313" key="8">
    <source>
        <dbReference type="EMBL" id="SMD30335.1"/>
    </source>
</evidence>